<dbReference type="EMBL" id="SZYD01000010">
    <property type="protein sequence ID" value="KAD4982144.1"/>
    <property type="molecule type" value="Genomic_DNA"/>
</dbReference>
<organism evidence="2 3">
    <name type="scientific">Mikania micrantha</name>
    <name type="common">bitter vine</name>
    <dbReference type="NCBI Taxonomy" id="192012"/>
    <lineage>
        <taxon>Eukaryota</taxon>
        <taxon>Viridiplantae</taxon>
        <taxon>Streptophyta</taxon>
        <taxon>Embryophyta</taxon>
        <taxon>Tracheophyta</taxon>
        <taxon>Spermatophyta</taxon>
        <taxon>Magnoliopsida</taxon>
        <taxon>eudicotyledons</taxon>
        <taxon>Gunneridae</taxon>
        <taxon>Pentapetalae</taxon>
        <taxon>asterids</taxon>
        <taxon>campanulids</taxon>
        <taxon>Asterales</taxon>
        <taxon>Asteraceae</taxon>
        <taxon>Asteroideae</taxon>
        <taxon>Heliantheae alliance</taxon>
        <taxon>Eupatorieae</taxon>
        <taxon>Mikania</taxon>
    </lineage>
</organism>
<sequence length="100" mass="10843">MCSQHDARFLSHHSPLTTVIASLWRPCLSPVFLSPSSVRPAQCSWLRLSGSPSHHCPLLLLSSKLVSALLEVQSLSHRTPVHPSEVPHPRGSSAPSQSAH</sequence>
<gene>
    <name evidence="2" type="ORF">E3N88_18815</name>
</gene>
<comment type="caution">
    <text evidence="2">The sequence shown here is derived from an EMBL/GenBank/DDBJ whole genome shotgun (WGS) entry which is preliminary data.</text>
</comment>
<feature type="region of interest" description="Disordered" evidence="1">
    <location>
        <begin position="78"/>
        <end position="100"/>
    </location>
</feature>
<evidence type="ECO:0000256" key="1">
    <source>
        <dbReference type="SAM" id="MobiDB-lite"/>
    </source>
</evidence>
<dbReference type="AlphaFoldDB" id="A0A5N6NMW2"/>
<evidence type="ECO:0000313" key="3">
    <source>
        <dbReference type="Proteomes" id="UP000326396"/>
    </source>
</evidence>
<dbReference type="Proteomes" id="UP000326396">
    <property type="component" value="Linkage Group LG18"/>
</dbReference>
<evidence type="ECO:0000313" key="2">
    <source>
        <dbReference type="EMBL" id="KAD4982144.1"/>
    </source>
</evidence>
<reference evidence="2 3" key="1">
    <citation type="submission" date="2019-05" db="EMBL/GenBank/DDBJ databases">
        <title>Mikania micrantha, genome provides insights into the molecular mechanism of rapid growth.</title>
        <authorList>
            <person name="Liu B."/>
        </authorList>
    </citation>
    <scope>NUCLEOTIDE SEQUENCE [LARGE SCALE GENOMIC DNA]</scope>
    <source>
        <strain evidence="2">NLD-2019</strain>
        <tissue evidence="2">Leaf</tissue>
    </source>
</reference>
<proteinExistence type="predicted"/>
<accession>A0A5N6NMW2</accession>
<name>A0A5N6NMW2_9ASTR</name>
<protein>
    <submittedName>
        <fullName evidence="2">Uncharacterized protein</fullName>
    </submittedName>
</protein>
<keyword evidence="3" id="KW-1185">Reference proteome</keyword>